<name>A0AAQ3WGV1_PASNO</name>
<dbReference type="FunFam" id="1.25.10.10:FF:000334">
    <property type="entry name" value="Cell differentiation protein-like protein"/>
    <property type="match status" value="1"/>
</dbReference>
<dbReference type="GO" id="GO:0006402">
    <property type="term" value="P:mRNA catabolic process"/>
    <property type="evidence" value="ECO:0007669"/>
    <property type="project" value="InterPro"/>
</dbReference>
<dbReference type="Proteomes" id="UP001341281">
    <property type="component" value="Chromosome 02"/>
</dbReference>
<dbReference type="SUPFAM" id="SSF48371">
    <property type="entry name" value="ARM repeat"/>
    <property type="match status" value="1"/>
</dbReference>
<dbReference type="Gene3D" id="1.25.10.10">
    <property type="entry name" value="Leucine-rich Repeat Variant"/>
    <property type="match status" value="1"/>
</dbReference>
<evidence type="ECO:0000256" key="1">
    <source>
        <dbReference type="ARBA" id="ARBA00006385"/>
    </source>
</evidence>
<reference evidence="3 4" key="1">
    <citation type="submission" date="2024-02" db="EMBL/GenBank/DDBJ databases">
        <title>High-quality chromosome-scale genome assembly of Pensacola bahiagrass (Paspalum notatum Flugge var. saurae).</title>
        <authorList>
            <person name="Vega J.M."/>
            <person name="Podio M."/>
            <person name="Orjuela J."/>
            <person name="Siena L.A."/>
            <person name="Pessino S.C."/>
            <person name="Combes M.C."/>
            <person name="Mariac C."/>
            <person name="Albertini E."/>
            <person name="Pupilli F."/>
            <person name="Ortiz J.P.A."/>
            <person name="Leblanc O."/>
        </authorList>
    </citation>
    <scope>NUCLEOTIDE SEQUENCE [LARGE SCALE GENOMIC DNA]</scope>
    <source>
        <strain evidence="3">R1</strain>
        <tissue evidence="3">Leaf</tissue>
    </source>
</reference>
<dbReference type="GO" id="GO:0030014">
    <property type="term" value="C:CCR4-NOT complex"/>
    <property type="evidence" value="ECO:0007669"/>
    <property type="project" value="InterPro"/>
</dbReference>
<dbReference type="AlphaFoldDB" id="A0AAQ3WGV1"/>
<gene>
    <name evidence="3" type="ORF">U9M48_010772</name>
</gene>
<organism evidence="3 4">
    <name type="scientific">Paspalum notatum var. saurae</name>
    <dbReference type="NCBI Taxonomy" id="547442"/>
    <lineage>
        <taxon>Eukaryota</taxon>
        <taxon>Viridiplantae</taxon>
        <taxon>Streptophyta</taxon>
        <taxon>Embryophyta</taxon>
        <taxon>Tracheophyta</taxon>
        <taxon>Spermatophyta</taxon>
        <taxon>Magnoliopsida</taxon>
        <taxon>Liliopsida</taxon>
        <taxon>Poales</taxon>
        <taxon>Poaceae</taxon>
        <taxon>PACMAD clade</taxon>
        <taxon>Panicoideae</taxon>
        <taxon>Andropogonodae</taxon>
        <taxon>Paspaleae</taxon>
        <taxon>Paspalinae</taxon>
        <taxon>Paspalum</taxon>
    </lineage>
</organism>
<evidence type="ECO:0000313" key="4">
    <source>
        <dbReference type="Proteomes" id="UP001341281"/>
    </source>
</evidence>
<feature type="region of interest" description="Disordered" evidence="2">
    <location>
        <begin position="1"/>
        <end position="29"/>
    </location>
</feature>
<evidence type="ECO:0008006" key="5">
    <source>
        <dbReference type="Google" id="ProtNLM"/>
    </source>
</evidence>
<keyword evidence="4" id="KW-1185">Reference proteome</keyword>
<dbReference type="EMBL" id="CP144746">
    <property type="protein sequence ID" value="WVZ60793.1"/>
    <property type="molecule type" value="Genomic_DNA"/>
</dbReference>
<evidence type="ECO:0000256" key="2">
    <source>
        <dbReference type="SAM" id="MobiDB-lite"/>
    </source>
</evidence>
<dbReference type="InterPro" id="IPR016024">
    <property type="entry name" value="ARM-type_fold"/>
</dbReference>
<sequence>MANPPPFLSTGQSLGLDAPSSPAPAAKDNSMTNAEQLVLDLCNPELREKALLVLSKKRENFPDLALLLWHSFGTMSALLQEIVSVYGPLSRATLSSGQSNRVCNALALLQGIASHPETRMPFIDANIPLYLFPFLSSRYNTKPFEYLRLTSLGVIGALVKVDDPEVVAFLLSNEIIPLCLRSIDYGSELSQTVATYILQKILLDDTGFSYICDTSGRLFAIATVLAEMLEALVERPSPRLLKHIIRCYLRLTDDQRACKALSTHLPIVLRDGTFNGLLENDPITKPWLHELLHKITMANGGGSPHAGLSRTMGM</sequence>
<accession>A0AAQ3WGV1</accession>
<dbReference type="InterPro" id="IPR011989">
    <property type="entry name" value="ARM-like"/>
</dbReference>
<evidence type="ECO:0000313" key="3">
    <source>
        <dbReference type="EMBL" id="WVZ60793.1"/>
    </source>
</evidence>
<dbReference type="InterPro" id="IPR007216">
    <property type="entry name" value="CNOT9"/>
</dbReference>
<comment type="similarity">
    <text evidence="1">Belongs to the CNOT9 family.</text>
</comment>
<dbReference type="PANTHER" id="PTHR12262">
    <property type="entry name" value="CCR4-NOT TRANSCRIPTION COMPLEX SUBUNIT 9"/>
    <property type="match status" value="1"/>
</dbReference>
<dbReference type="Pfam" id="PF04078">
    <property type="entry name" value="Rcd1"/>
    <property type="match status" value="1"/>
</dbReference>
<proteinExistence type="inferred from homology"/>
<protein>
    <recommendedName>
        <fullName evidence="5">Cell differentiation protein rcd1</fullName>
    </recommendedName>
</protein>